<dbReference type="PANTHER" id="PTHR23017">
    <property type="entry name" value="SERPENTINE RECEPTOR, CLASS X"/>
    <property type="match status" value="1"/>
</dbReference>
<proteinExistence type="predicted"/>
<dbReference type="SUPFAM" id="SSF81321">
    <property type="entry name" value="Family A G protein-coupled receptor-like"/>
    <property type="match status" value="1"/>
</dbReference>
<organism evidence="3 4">
    <name type="scientific">Steinernema hermaphroditum</name>
    <dbReference type="NCBI Taxonomy" id="289476"/>
    <lineage>
        <taxon>Eukaryota</taxon>
        <taxon>Metazoa</taxon>
        <taxon>Ecdysozoa</taxon>
        <taxon>Nematoda</taxon>
        <taxon>Chromadorea</taxon>
        <taxon>Rhabditida</taxon>
        <taxon>Tylenchina</taxon>
        <taxon>Panagrolaimomorpha</taxon>
        <taxon>Strongyloidoidea</taxon>
        <taxon>Steinernematidae</taxon>
        <taxon>Steinernema</taxon>
    </lineage>
</organism>
<dbReference type="Gene3D" id="1.20.1070.10">
    <property type="entry name" value="Rhodopsin 7-helix transmembrane proteins"/>
    <property type="match status" value="1"/>
</dbReference>
<feature type="transmembrane region" description="Helical" evidence="1">
    <location>
        <begin position="249"/>
        <end position="272"/>
    </location>
</feature>
<dbReference type="Proteomes" id="UP001175271">
    <property type="component" value="Unassembled WGS sequence"/>
</dbReference>
<feature type="domain" description="7TM GPCR serpentine receptor class x (Srx)" evidence="2">
    <location>
        <begin position="37"/>
        <end position="223"/>
    </location>
</feature>
<protein>
    <recommendedName>
        <fullName evidence="2">7TM GPCR serpentine receptor class x (Srx) domain-containing protein</fullName>
    </recommendedName>
</protein>
<feature type="transmembrane region" description="Helical" evidence="1">
    <location>
        <begin position="194"/>
        <end position="214"/>
    </location>
</feature>
<dbReference type="Pfam" id="PF10328">
    <property type="entry name" value="7TM_GPCR_Srx"/>
    <property type="match status" value="1"/>
</dbReference>
<evidence type="ECO:0000313" key="4">
    <source>
        <dbReference type="Proteomes" id="UP001175271"/>
    </source>
</evidence>
<feature type="transmembrane region" description="Helical" evidence="1">
    <location>
        <begin position="93"/>
        <end position="112"/>
    </location>
</feature>
<evidence type="ECO:0000313" key="3">
    <source>
        <dbReference type="EMBL" id="KAK0428926.1"/>
    </source>
</evidence>
<dbReference type="CDD" id="cd00637">
    <property type="entry name" value="7tm_classA_rhodopsin-like"/>
    <property type="match status" value="1"/>
</dbReference>
<keyword evidence="1" id="KW-1133">Transmembrane helix</keyword>
<feature type="transmembrane region" description="Helical" evidence="1">
    <location>
        <begin position="139"/>
        <end position="160"/>
    </location>
</feature>
<gene>
    <name evidence="3" type="ORF">QR680_011084</name>
</gene>
<reference evidence="3" key="1">
    <citation type="submission" date="2023-06" db="EMBL/GenBank/DDBJ databases">
        <title>Genomic analysis of the entomopathogenic nematode Steinernema hermaphroditum.</title>
        <authorList>
            <person name="Schwarz E.M."/>
            <person name="Heppert J.K."/>
            <person name="Baniya A."/>
            <person name="Schwartz H.T."/>
            <person name="Tan C.-H."/>
            <person name="Antoshechkin I."/>
            <person name="Sternberg P.W."/>
            <person name="Goodrich-Blair H."/>
            <person name="Dillman A.R."/>
        </authorList>
    </citation>
    <scope>NUCLEOTIDE SEQUENCE</scope>
    <source>
        <strain evidence="3">PS9179</strain>
        <tissue evidence="3">Whole animal</tissue>
    </source>
</reference>
<dbReference type="AlphaFoldDB" id="A0AA39MBQ3"/>
<name>A0AA39MBQ3_9BILA</name>
<keyword evidence="4" id="KW-1185">Reference proteome</keyword>
<feature type="transmembrane region" description="Helical" evidence="1">
    <location>
        <begin position="226"/>
        <end position="243"/>
    </location>
</feature>
<evidence type="ECO:0000256" key="1">
    <source>
        <dbReference type="SAM" id="Phobius"/>
    </source>
</evidence>
<feature type="transmembrane region" description="Helical" evidence="1">
    <location>
        <begin position="23"/>
        <end position="48"/>
    </location>
</feature>
<accession>A0AA39MBQ3</accession>
<dbReference type="EMBL" id="JAUCMV010000001">
    <property type="protein sequence ID" value="KAK0428926.1"/>
    <property type="molecule type" value="Genomic_DNA"/>
</dbReference>
<sequence>MNSSKFVFGFEFQGRGEVTERDIIVGSIMLALSLTAVILGSTNLVIIYRSTIFHSAFGWFWATRTSSEIVSNAVHVVYSAPVTLLQPQGIPPIIPVLTYLIMNSSAFLACMIHQAVSTNRFIAVFLPHRYKFIFTKRRCVMIVLSLSIPVVAFDIAYIAVPCNLVGYGPTKYENVFATCEPHFHRNYSPIVASLYQFCFVVCAATIFTDSATLLKILHMRFSSVQNISMILTSLSVLLAGSTYRGDDDAWRISGLSMIIVTHICNALALIFFNPEVRKQFFATVCGRTTTTVVVASTNSNMMQRKR</sequence>
<dbReference type="InterPro" id="IPR019430">
    <property type="entry name" value="7TM_GPCR_serpentine_rcpt_Srx"/>
</dbReference>
<evidence type="ECO:0000259" key="2">
    <source>
        <dbReference type="Pfam" id="PF10328"/>
    </source>
</evidence>
<dbReference type="PANTHER" id="PTHR23017:SF3">
    <property type="entry name" value="G-PROTEIN COUPLED RECEPTORS FAMILY 1 PROFILE DOMAIN-CONTAINING PROTEIN"/>
    <property type="match status" value="1"/>
</dbReference>
<keyword evidence="1" id="KW-0472">Membrane</keyword>
<comment type="caution">
    <text evidence="3">The sequence shown here is derived from an EMBL/GenBank/DDBJ whole genome shotgun (WGS) entry which is preliminary data.</text>
</comment>
<keyword evidence="1" id="KW-0812">Transmembrane</keyword>